<sequence length="1007" mass="110754">MLSECSVNRHLKGRHPTSLQHPDSFDDHQLFDFDSRTHGAPPDPLTSTHSQSSSRLILYLDATGFAISQTSNTELARNSFYSLRAISYQDATGFATSSTSNPEPARKFFKYSFILSVLRLDSHNAANLATTPHQRSGSVTRTPSKRKAPDVIDSPPISNKPLPIGLSALQQILKQLGIQHRPYARHTTLIKLYKQHLATKTPSPPPSSVTKRLCLNAPTDVHPSGSKIHSRQPSPEVATPVPVESKLNNPEREKCPSPECFYQHTPADSHQRPTNSSTSHIPIPSLESLTISGISQTPFMPHAKSKASEIKTKRRKRSCSKDHAARFYATHPRTSELRPRQTTHPRDSKRRVQQTHTHPDQVKESSAARPFTCSVESTSHLPRLVDLAPTTPASPTLTPPHTTPGASTSTCNLASPAALPLGQTPRSCGGSPVAQTAVHDELSLTRDSGLLTSYSNQSSPGHDALRPAPANSRCSESGLVDLSQNPTCLASADIICPNETLTAPTPLDDGSADQYLVPSAANPSPPLISTSCPVASTSAFDEPIQPPITLHPNHTPDDSARQLIRAKRKDIAARWPRPTQLTPYEIRGILLRHPVLFDLHDNPVTLAGLYRQLYNFHRSGFPNKKKQRANNPINLPKKTRRRRNNKYRHQDSSDKQDPPRLAWQVNVSDRGRFEMKMSDSNNTGSPMPANFTKLSPSPQIQRKKLIITCSDDDDDDDEPSDVPNIDHHSAKPDSAKPVQDAQILRRKRKATSDKMPPLTSFTVITKRRRNSSKSRAPASPRVNAEDAEQPLIHARRRRSRTKQKGPSEDDSFNFVLQSNPSLISKDQPPTADLDQSILTKEADQHEIAKRTSTPVDASHKGDGQSEYVPSCASECSASPLPNVQVTGKPLSCASECSVQVTGQPSCIKDPSLPPSVCGRKRKANHDNLTSSSGLKVKPMKKYLDKCHIEYKQNDCKQRITKLYVALKAQQKLTRALKANKRRCSTSQSRAPASGNSNTNHLPHPPIG</sequence>
<feature type="region of interest" description="Disordered" evidence="1">
    <location>
        <begin position="1"/>
        <end position="50"/>
    </location>
</feature>
<feature type="compositionally biased region" description="Basic residues" evidence="1">
    <location>
        <begin position="793"/>
        <end position="803"/>
    </location>
</feature>
<feature type="region of interest" description="Disordered" evidence="1">
    <location>
        <begin position="450"/>
        <end position="478"/>
    </location>
</feature>
<organism evidence="2 3">
    <name type="scientific">Puccinia striiformis f. sp. tritici PST-78</name>
    <dbReference type="NCBI Taxonomy" id="1165861"/>
    <lineage>
        <taxon>Eukaryota</taxon>
        <taxon>Fungi</taxon>
        <taxon>Dikarya</taxon>
        <taxon>Basidiomycota</taxon>
        <taxon>Pucciniomycotina</taxon>
        <taxon>Pucciniomycetes</taxon>
        <taxon>Pucciniales</taxon>
        <taxon>Pucciniaceae</taxon>
        <taxon>Puccinia</taxon>
    </lineage>
</organism>
<feature type="compositionally biased region" description="Basic and acidic residues" evidence="1">
    <location>
        <begin position="23"/>
        <end position="37"/>
    </location>
</feature>
<reference evidence="3" key="1">
    <citation type="submission" date="2014-03" db="EMBL/GenBank/DDBJ databases">
        <title>The Genome Sequence of Puccinia striiformis f. sp. tritici PST-78.</title>
        <authorList>
            <consortium name="The Broad Institute Genome Sequencing Platform"/>
            <person name="Cuomo C."/>
            <person name="Hulbert S."/>
            <person name="Chen X."/>
            <person name="Walker B."/>
            <person name="Young S.K."/>
            <person name="Zeng Q."/>
            <person name="Gargeya S."/>
            <person name="Fitzgerald M."/>
            <person name="Haas B."/>
            <person name="Abouelleil A."/>
            <person name="Alvarado L."/>
            <person name="Arachchi H.M."/>
            <person name="Berlin A.M."/>
            <person name="Chapman S.B."/>
            <person name="Goldberg J."/>
            <person name="Griggs A."/>
            <person name="Gujja S."/>
            <person name="Hansen M."/>
            <person name="Howarth C."/>
            <person name="Imamovic A."/>
            <person name="Larimer J."/>
            <person name="McCowan C."/>
            <person name="Montmayeur A."/>
            <person name="Murphy C."/>
            <person name="Neiman D."/>
            <person name="Pearson M."/>
            <person name="Priest M."/>
            <person name="Roberts A."/>
            <person name="Saif S."/>
            <person name="Shea T."/>
            <person name="Sisk P."/>
            <person name="Sykes S."/>
            <person name="Wortman J."/>
            <person name="Nusbaum C."/>
            <person name="Birren B."/>
        </authorList>
    </citation>
    <scope>NUCLEOTIDE SEQUENCE [LARGE SCALE GENOMIC DNA]</scope>
    <source>
        <strain evidence="3">race PST-78</strain>
    </source>
</reference>
<feature type="region of interest" description="Disordered" evidence="1">
    <location>
        <begin position="296"/>
        <end position="434"/>
    </location>
</feature>
<feature type="compositionally biased region" description="Polar residues" evidence="1">
    <location>
        <begin position="814"/>
        <end position="824"/>
    </location>
</feature>
<evidence type="ECO:0000313" key="3">
    <source>
        <dbReference type="Proteomes" id="UP000054564"/>
    </source>
</evidence>
<comment type="caution">
    <text evidence="2">The sequence shown here is derived from an EMBL/GenBank/DDBJ whole genome shotgun (WGS) entry which is preliminary data.</text>
</comment>
<name>A0A0L0VV52_9BASI</name>
<accession>A0A0L0VV52</accession>
<feature type="region of interest" description="Disordered" evidence="1">
    <location>
        <begin position="845"/>
        <end position="864"/>
    </location>
</feature>
<feature type="compositionally biased region" description="Basic and acidic residues" evidence="1">
    <location>
        <begin position="648"/>
        <end position="658"/>
    </location>
</feature>
<dbReference type="Proteomes" id="UP000054564">
    <property type="component" value="Unassembled WGS sequence"/>
</dbReference>
<feature type="region of interest" description="Disordered" evidence="1">
    <location>
        <begin position="221"/>
        <end position="283"/>
    </location>
</feature>
<dbReference type="EMBL" id="AJIL01000019">
    <property type="protein sequence ID" value="KNF03179.1"/>
    <property type="molecule type" value="Genomic_DNA"/>
</dbReference>
<feature type="compositionally biased region" description="Polar residues" evidence="1">
    <location>
        <begin position="450"/>
        <end position="460"/>
    </location>
</feature>
<feature type="compositionally biased region" description="Acidic residues" evidence="1">
    <location>
        <begin position="710"/>
        <end position="720"/>
    </location>
</feature>
<feature type="region of interest" description="Disordered" evidence="1">
    <location>
        <begin position="975"/>
        <end position="1007"/>
    </location>
</feature>
<evidence type="ECO:0000256" key="1">
    <source>
        <dbReference type="SAM" id="MobiDB-lite"/>
    </source>
</evidence>
<keyword evidence="3" id="KW-1185">Reference proteome</keyword>
<feature type="compositionally biased region" description="Basic residues" evidence="1">
    <location>
        <begin position="637"/>
        <end position="647"/>
    </location>
</feature>
<feature type="compositionally biased region" description="Basic and acidic residues" evidence="1">
    <location>
        <begin position="724"/>
        <end position="734"/>
    </location>
</feature>
<feature type="compositionally biased region" description="Polar residues" evidence="1">
    <location>
        <begin position="266"/>
        <end position="280"/>
    </location>
</feature>
<feature type="compositionally biased region" description="Polar residues" evidence="1">
    <location>
        <begin position="984"/>
        <end position="1000"/>
    </location>
</feature>
<gene>
    <name evidence="2" type="ORF">PSTG_03766</name>
</gene>
<dbReference type="AlphaFoldDB" id="A0A0L0VV52"/>
<feature type="region of interest" description="Disordered" evidence="1">
    <location>
        <begin position="128"/>
        <end position="158"/>
    </location>
</feature>
<evidence type="ECO:0000313" key="2">
    <source>
        <dbReference type="EMBL" id="KNF03179.1"/>
    </source>
</evidence>
<feature type="compositionally biased region" description="Polar residues" evidence="1">
    <location>
        <begin position="128"/>
        <end position="142"/>
    </location>
</feature>
<feature type="region of interest" description="Disordered" evidence="1">
    <location>
        <begin position="620"/>
        <end position="831"/>
    </location>
</feature>
<protein>
    <submittedName>
        <fullName evidence="2">Uncharacterized protein</fullName>
    </submittedName>
</protein>
<feature type="compositionally biased region" description="Basic residues" evidence="1">
    <location>
        <begin position="341"/>
        <end position="353"/>
    </location>
</feature>
<proteinExistence type="predicted"/>